<dbReference type="Gene3D" id="3.20.20.150">
    <property type="entry name" value="Divalent-metal-dependent TIM barrel enzymes"/>
    <property type="match status" value="1"/>
</dbReference>
<dbReference type="Pfam" id="PF01261">
    <property type="entry name" value="AP_endonuc_2"/>
    <property type="match status" value="1"/>
</dbReference>
<dbReference type="PANTHER" id="PTHR43489:SF7">
    <property type="entry name" value="3-DEHYDRO-D-GULOSIDE 4-EPIMERASE-RELATED"/>
    <property type="match status" value="1"/>
</dbReference>
<proteinExistence type="predicted"/>
<keyword evidence="1" id="KW-0413">Isomerase</keyword>
<evidence type="ECO:0000313" key="3">
    <source>
        <dbReference type="EMBL" id="GAH84448.1"/>
    </source>
</evidence>
<sequence length="176" mass="20492">TFEMSKGRGRTQEEWDLAVKLIREMADYAKDKKVTLCLEAINRYETYFLNTAEDGVYLLKDIGRDNVKLHLDTYHMNIEEKDFYNPIVKSKGYLGYMHCCENDRGIPGTGHVNWDEVFKGLSEIGYDGWLVIESFYGPMKVMPVASSVWRKLADNIDDIPRQGLKFIREKMKEYGL</sequence>
<comment type="caution">
    <text evidence="3">The sequence shown here is derived from an EMBL/GenBank/DDBJ whole genome shotgun (WGS) entry which is preliminary data.</text>
</comment>
<accession>X1KR24</accession>
<protein>
    <recommendedName>
        <fullName evidence="2">Xylose isomerase-like TIM barrel domain-containing protein</fullName>
    </recommendedName>
</protein>
<evidence type="ECO:0000259" key="2">
    <source>
        <dbReference type="Pfam" id="PF01261"/>
    </source>
</evidence>
<dbReference type="InterPro" id="IPR050417">
    <property type="entry name" value="Sugar_Epim/Isomerase"/>
</dbReference>
<name>X1KR24_9ZZZZ</name>
<dbReference type="GO" id="GO:0016853">
    <property type="term" value="F:isomerase activity"/>
    <property type="evidence" value="ECO:0007669"/>
    <property type="project" value="UniProtKB-KW"/>
</dbReference>
<gene>
    <name evidence="3" type="ORF">S03H2_55965</name>
</gene>
<dbReference type="InterPro" id="IPR036237">
    <property type="entry name" value="Xyl_isomerase-like_sf"/>
</dbReference>
<dbReference type="InterPro" id="IPR013022">
    <property type="entry name" value="Xyl_isomerase-like_TIM-brl"/>
</dbReference>
<dbReference type="EMBL" id="BARU01035787">
    <property type="protein sequence ID" value="GAH84448.1"/>
    <property type="molecule type" value="Genomic_DNA"/>
</dbReference>
<dbReference type="AlphaFoldDB" id="X1KR24"/>
<dbReference type="SUPFAM" id="SSF51658">
    <property type="entry name" value="Xylose isomerase-like"/>
    <property type="match status" value="1"/>
</dbReference>
<feature type="non-terminal residue" evidence="3">
    <location>
        <position position="1"/>
    </location>
</feature>
<evidence type="ECO:0000256" key="1">
    <source>
        <dbReference type="ARBA" id="ARBA00023235"/>
    </source>
</evidence>
<reference evidence="3" key="1">
    <citation type="journal article" date="2014" name="Front. Microbiol.">
        <title>High frequency of phylogenetically diverse reductive dehalogenase-homologous genes in deep subseafloor sedimentary metagenomes.</title>
        <authorList>
            <person name="Kawai M."/>
            <person name="Futagami T."/>
            <person name="Toyoda A."/>
            <person name="Takaki Y."/>
            <person name="Nishi S."/>
            <person name="Hori S."/>
            <person name="Arai W."/>
            <person name="Tsubouchi T."/>
            <person name="Morono Y."/>
            <person name="Uchiyama I."/>
            <person name="Ito T."/>
            <person name="Fujiyama A."/>
            <person name="Inagaki F."/>
            <person name="Takami H."/>
        </authorList>
    </citation>
    <scope>NUCLEOTIDE SEQUENCE</scope>
    <source>
        <strain evidence="3">Expedition CK06-06</strain>
    </source>
</reference>
<dbReference type="PANTHER" id="PTHR43489">
    <property type="entry name" value="ISOMERASE"/>
    <property type="match status" value="1"/>
</dbReference>
<feature type="domain" description="Xylose isomerase-like TIM barrel" evidence="2">
    <location>
        <begin position="11"/>
        <end position="169"/>
    </location>
</feature>
<organism evidence="3">
    <name type="scientific">marine sediment metagenome</name>
    <dbReference type="NCBI Taxonomy" id="412755"/>
    <lineage>
        <taxon>unclassified sequences</taxon>
        <taxon>metagenomes</taxon>
        <taxon>ecological metagenomes</taxon>
    </lineage>
</organism>